<gene>
    <name evidence="1" type="ORF">GPEL0_01r2757</name>
</gene>
<accession>A0ABQ0MJ37</accession>
<evidence type="ECO:0000313" key="2">
    <source>
        <dbReference type="Proteomes" id="UP000194153"/>
    </source>
</evidence>
<protein>
    <submittedName>
        <fullName evidence="1">Type VI secretion system protein ImpG</fullName>
    </submittedName>
</protein>
<dbReference type="NCBIfam" id="TIGR03359">
    <property type="entry name" value="VI_chp_6"/>
    <property type="match status" value="1"/>
</dbReference>
<dbReference type="InterPro" id="IPR010272">
    <property type="entry name" value="T6SS_TssF"/>
</dbReference>
<dbReference type="PANTHER" id="PTHR35370">
    <property type="entry name" value="CYTOPLASMIC PROTEIN-RELATED-RELATED"/>
    <property type="match status" value="1"/>
</dbReference>
<comment type="caution">
    <text evidence="1">The sequence shown here is derived from an EMBL/GenBank/DDBJ whole genome shotgun (WGS) entry which is preliminary data.</text>
</comment>
<name>A0ABQ0MJ37_9BACT</name>
<proteinExistence type="predicted"/>
<dbReference type="Proteomes" id="UP000194153">
    <property type="component" value="Unassembled WGS sequence"/>
</dbReference>
<dbReference type="RefSeq" id="WP_085813388.1">
    <property type="nucleotide sequence ID" value="NZ_BDQG01000001.1"/>
</dbReference>
<sequence>MNDDFLDYYERELSFIREMGSEFARKYPAVAGRLLLEPDRCEDPHVERLIEAFALICARIHKKLDDDLPEITQSLLNVLYPHCTNPIPSLSVVRFLPLLKNIPDAGYLIPKGAPLFSRPVDGVRCRFATAYPVTLWPLEVVSATFVEQAITIRLKLHNKLTFATFPSETVRFYLNGQRQHTFQLYEQLLNNVSRIECVAVGKKVPPVALAQNSVRPVGFGEDEMLLPFPRQSFKGYRLLLEYFTFPEKYLFLDVAGLSSTALADFGDTVDLNIYLGRPAEASLPVRADTFCLHATPAVNLFSKIAEPIRIEHRQTEYRVVPDLRSPESVEIFSIDRVSGVSDAALPEARVYRPLYEMSRPEGGDVGCIEGLWWQMQRRPSGKVGDSGTEVFISFCDLGSDPADPPDETVTVRVTCSNRDLPGTLPWGDSAGDFDTEAAAPIEAIHTMVRPTAARRPKLSGALQWRLISHLCLNHLSLLELDGAALNEMLRLYDIEDSPSTRQQINGIVSVAYRHVTRRIGAMFCRGIEVTIEFDERQFVGSGVYLFASVLERFLGEYVSLNSFVQLVAKSHQRKEVIKKWAPRNGNRVLL</sequence>
<dbReference type="PIRSF" id="PIRSF028304">
    <property type="entry name" value="UCP028304"/>
    <property type="match status" value="1"/>
</dbReference>
<organism evidence="1 2">
    <name type="scientific">Geoanaerobacter pelophilus</name>
    <dbReference type="NCBI Taxonomy" id="60036"/>
    <lineage>
        <taxon>Bacteria</taxon>
        <taxon>Pseudomonadati</taxon>
        <taxon>Thermodesulfobacteriota</taxon>
        <taxon>Desulfuromonadia</taxon>
        <taxon>Geobacterales</taxon>
        <taxon>Geobacteraceae</taxon>
        <taxon>Geoanaerobacter</taxon>
    </lineage>
</organism>
<reference evidence="2" key="1">
    <citation type="submission" date="2017-05" db="EMBL/GenBank/DDBJ databases">
        <title>Draft genome sequence of Geobacter pelophilus, a iron(III)-reducing bacteria.</title>
        <authorList>
            <person name="Aoyagi T."/>
            <person name="Koike H."/>
            <person name="Morita T."/>
            <person name="Sato Y."/>
            <person name="Habe H."/>
            <person name="Hori T."/>
        </authorList>
    </citation>
    <scope>NUCLEOTIDE SEQUENCE [LARGE SCALE GENOMIC DNA]</scope>
    <source>
        <strain evidence="2">Drf2</strain>
    </source>
</reference>
<keyword evidence="2" id="KW-1185">Reference proteome</keyword>
<dbReference type="PANTHER" id="PTHR35370:SF1">
    <property type="entry name" value="TYPE VI SECRETION SYSTEM COMPONENT TSSF1"/>
    <property type="match status" value="1"/>
</dbReference>
<evidence type="ECO:0000313" key="1">
    <source>
        <dbReference type="EMBL" id="GAW67100.1"/>
    </source>
</evidence>
<dbReference type="Pfam" id="PF05947">
    <property type="entry name" value="T6SS_TssF"/>
    <property type="match status" value="1"/>
</dbReference>
<dbReference type="EMBL" id="BDQG01000001">
    <property type="protein sequence ID" value="GAW67100.1"/>
    <property type="molecule type" value="Genomic_DNA"/>
</dbReference>